<keyword evidence="4" id="KW-1133">Transmembrane helix</keyword>
<evidence type="ECO:0000256" key="1">
    <source>
        <dbReference type="ARBA" id="ARBA00022741"/>
    </source>
</evidence>
<accession>A0ABU7PGV6</accession>
<dbReference type="Proteomes" id="UP001344658">
    <property type="component" value="Unassembled WGS sequence"/>
</dbReference>
<dbReference type="PANTHER" id="PTHR43394:SF1">
    <property type="entry name" value="ATP-BINDING CASSETTE SUB-FAMILY B MEMBER 10, MITOCHONDRIAL"/>
    <property type="match status" value="1"/>
</dbReference>
<dbReference type="InterPro" id="IPR017871">
    <property type="entry name" value="ABC_transporter-like_CS"/>
</dbReference>
<reference evidence="6 7" key="1">
    <citation type="submission" date="2023-12" db="EMBL/GenBank/DDBJ databases">
        <title>Streptomyces sp. V4-01.</title>
        <authorList>
            <person name="Somphong A."/>
            <person name="Phongsopitanun W."/>
        </authorList>
    </citation>
    <scope>NUCLEOTIDE SEQUENCE [LARGE SCALE GENOMIC DNA]</scope>
    <source>
        <strain evidence="6 7">V4-01</strain>
    </source>
</reference>
<feature type="transmembrane region" description="Helical" evidence="4">
    <location>
        <begin position="261"/>
        <end position="284"/>
    </location>
</feature>
<dbReference type="PANTHER" id="PTHR43394">
    <property type="entry name" value="ATP-DEPENDENT PERMEASE MDL1, MITOCHONDRIAL"/>
    <property type="match status" value="1"/>
</dbReference>
<evidence type="ECO:0000256" key="2">
    <source>
        <dbReference type="ARBA" id="ARBA00022840"/>
    </source>
</evidence>
<gene>
    <name evidence="6" type="ORF">V2S66_24015</name>
</gene>
<sequence>MSTLGRMLAERRDILKLTGRAGVPLIAATVLLNLLLGVLPVVFTVYAAVVVGRVPAAVRDGIGSAAWDSLLRAFAVGAAAFVAQQIAAPLRESVGELLARRIDGLVIDSVMRAAMGTTGIGPLEDTAVVQDLRTAARELENWVQSPGQACAGQLALHARYTQLAGYAVIVGAAFSWWAAAGLAAAVGLFRYGMRGGLRKYAGVRIGLDAVELKNDYLRALTIDSAAAKEIRVFGLLEWLRDYWRRCYLDWLAPLWTARRRIYLWPFLWFTGWTLLVTAAVLGVLGHVAADPGSDVTLTRFAMVVTAVLSALRLGDFYPESDLQTAVGMHAYDSVRRFFAGLERAAAANGGPAAPKEGTSEAGGEPAAPMPAPRGSLHFDQVTFSYPGEDRLVFDRLDLTIPVGRCTAVVGVNGAGKTTLVKLLARLYEPTSGAVRVDGVDIRERDVEAWRTHLAVIFQDFARYEVSAADNVAFGAVAHRADAESVRAVIDAVGLGAALDALPHGADTLLGRQLPGGADLSGGQWQRIALARALFALRHGSSVVVLDEPTASLDVRAEAGFFRDFTSLAEGATTVLISHRFSTVRQADLIVVLDQGRVAEQGSHEELMARDGAYARLFRLQAERFTDDADDADDAGGADDADDALRTGNGTGNDDESVEAGR</sequence>
<feature type="region of interest" description="Disordered" evidence="3">
    <location>
        <begin position="627"/>
        <end position="661"/>
    </location>
</feature>
<dbReference type="SMART" id="SM00382">
    <property type="entry name" value="AAA"/>
    <property type="match status" value="1"/>
</dbReference>
<dbReference type="PROSITE" id="PS50893">
    <property type="entry name" value="ABC_TRANSPORTER_2"/>
    <property type="match status" value="1"/>
</dbReference>
<feature type="compositionally biased region" description="Acidic residues" evidence="3">
    <location>
        <begin position="652"/>
        <end position="661"/>
    </location>
</feature>
<dbReference type="PROSITE" id="PS00211">
    <property type="entry name" value="ABC_TRANSPORTER_1"/>
    <property type="match status" value="1"/>
</dbReference>
<evidence type="ECO:0000313" key="7">
    <source>
        <dbReference type="Proteomes" id="UP001344658"/>
    </source>
</evidence>
<feature type="domain" description="ABC transporter" evidence="5">
    <location>
        <begin position="376"/>
        <end position="619"/>
    </location>
</feature>
<dbReference type="InterPro" id="IPR039421">
    <property type="entry name" value="Type_1_exporter"/>
</dbReference>
<feature type="compositionally biased region" description="Acidic residues" evidence="3">
    <location>
        <begin position="627"/>
        <end position="641"/>
    </location>
</feature>
<evidence type="ECO:0000256" key="4">
    <source>
        <dbReference type="SAM" id="Phobius"/>
    </source>
</evidence>
<keyword evidence="7" id="KW-1185">Reference proteome</keyword>
<dbReference type="EMBL" id="JAZEWV010000024">
    <property type="protein sequence ID" value="MEE4545020.1"/>
    <property type="molecule type" value="Genomic_DNA"/>
</dbReference>
<dbReference type="InterPro" id="IPR003439">
    <property type="entry name" value="ABC_transporter-like_ATP-bd"/>
</dbReference>
<dbReference type="InterPro" id="IPR027417">
    <property type="entry name" value="P-loop_NTPase"/>
</dbReference>
<keyword evidence="4" id="KW-0812">Transmembrane</keyword>
<keyword evidence="4" id="KW-0472">Membrane</keyword>
<feature type="region of interest" description="Disordered" evidence="3">
    <location>
        <begin position="348"/>
        <end position="371"/>
    </location>
</feature>
<protein>
    <submittedName>
        <fullName evidence="6">ABC transporter ATP-binding protein</fullName>
    </submittedName>
</protein>
<dbReference type="SUPFAM" id="SSF52540">
    <property type="entry name" value="P-loop containing nucleoside triphosphate hydrolases"/>
    <property type="match status" value="1"/>
</dbReference>
<keyword evidence="2 6" id="KW-0067">ATP-binding</keyword>
<proteinExistence type="predicted"/>
<organism evidence="6 7">
    <name type="scientific">Actinacidiphila polyblastidii</name>
    <dbReference type="NCBI Taxonomy" id="3110430"/>
    <lineage>
        <taxon>Bacteria</taxon>
        <taxon>Bacillati</taxon>
        <taxon>Actinomycetota</taxon>
        <taxon>Actinomycetes</taxon>
        <taxon>Kitasatosporales</taxon>
        <taxon>Streptomycetaceae</taxon>
        <taxon>Actinacidiphila</taxon>
    </lineage>
</organism>
<evidence type="ECO:0000259" key="5">
    <source>
        <dbReference type="PROSITE" id="PS50893"/>
    </source>
</evidence>
<dbReference type="GO" id="GO:0005524">
    <property type="term" value="F:ATP binding"/>
    <property type="evidence" value="ECO:0007669"/>
    <property type="project" value="UniProtKB-KW"/>
</dbReference>
<comment type="caution">
    <text evidence="6">The sequence shown here is derived from an EMBL/GenBank/DDBJ whole genome shotgun (WGS) entry which is preliminary data.</text>
</comment>
<dbReference type="Pfam" id="PF00005">
    <property type="entry name" value="ABC_tran"/>
    <property type="match status" value="1"/>
</dbReference>
<keyword evidence="1" id="KW-0547">Nucleotide-binding</keyword>
<feature type="transmembrane region" description="Helical" evidence="4">
    <location>
        <begin position="163"/>
        <end position="189"/>
    </location>
</feature>
<evidence type="ECO:0000256" key="3">
    <source>
        <dbReference type="SAM" id="MobiDB-lite"/>
    </source>
</evidence>
<name>A0ABU7PGV6_9ACTN</name>
<feature type="transmembrane region" description="Helical" evidence="4">
    <location>
        <begin position="21"/>
        <end position="49"/>
    </location>
</feature>
<dbReference type="Gene3D" id="3.40.50.300">
    <property type="entry name" value="P-loop containing nucleotide triphosphate hydrolases"/>
    <property type="match status" value="1"/>
</dbReference>
<dbReference type="InterPro" id="IPR003593">
    <property type="entry name" value="AAA+_ATPase"/>
</dbReference>
<evidence type="ECO:0000313" key="6">
    <source>
        <dbReference type="EMBL" id="MEE4545020.1"/>
    </source>
</evidence>
<dbReference type="RefSeq" id="WP_330798304.1">
    <property type="nucleotide sequence ID" value="NZ_JAZEWV010000024.1"/>
</dbReference>